<comment type="similarity">
    <text evidence="1">Belongs to the 'phage' integrase family.</text>
</comment>
<evidence type="ECO:0000256" key="3">
    <source>
        <dbReference type="ARBA" id="ARBA00023125"/>
    </source>
</evidence>
<dbReference type="GO" id="GO:0015074">
    <property type="term" value="P:DNA integration"/>
    <property type="evidence" value="ECO:0007669"/>
    <property type="project" value="UniProtKB-KW"/>
</dbReference>
<evidence type="ECO:0000313" key="7">
    <source>
        <dbReference type="Proteomes" id="UP000251800"/>
    </source>
</evidence>
<comment type="caution">
    <text evidence="6">The sequence shown here is derived from an EMBL/GenBank/DDBJ whole genome shotgun (WGS) entry which is preliminary data.</text>
</comment>
<evidence type="ECO:0000256" key="1">
    <source>
        <dbReference type="ARBA" id="ARBA00008857"/>
    </source>
</evidence>
<dbReference type="InterPro" id="IPR050090">
    <property type="entry name" value="Tyrosine_recombinase_XerCD"/>
</dbReference>
<dbReference type="PANTHER" id="PTHR30349">
    <property type="entry name" value="PHAGE INTEGRASE-RELATED"/>
    <property type="match status" value="1"/>
</dbReference>
<dbReference type="Proteomes" id="UP000251800">
    <property type="component" value="Unassembled WGS sequence"/>
</dbReference>
<dbReference type="GO" id="GO:0003677">
    <property type="term" value="F:DNA binding"/>
    <property type="evidence" value="ECO:0007669"/>
    <property type="project" value="UniProtKB-KW"/>
</dbReference>
<evidence type="ECO:0000256" key="2">
    <source>
        <dbReference type="ARBA" id="ARBA00022908"/>
    </source>
</evidence>
<dbReference type="SUPFAM" id="SSF56349">
    <property type="entry name" value="DNA breaking-rejoining enzymes"/>
    <property type="match status" value="1"/>
</dbReference>
<proteinExistence type="inferred from homology"/>
<dbReference type="PROSITE" id="PS51898">
    <property type="entry name" value="TYR_RECOMBINASE"/>
    <property type="match status" value="1"/>
</dbReference>
<evidence type="ECO:0000256" key="4">
    <source>
        <dbReference type="ARBA" id="ARBA00023172"/>
    </source>
</evidence>
<keyword evidence="7" id="KW-1185">Reference proteome</keyword>
<evidence type="ECO:0000259" key="5">
    <source>
        <dbReference type="PROSITE" id="PS51898"/>
    </source>
</evidence>
<protein>
    <submittedName>
        <fullName evidence="6">Integrase</fullName>
    </submittedName>
</protein>
<dbReference type="AlphaFoldDB" id="A0A363UK10"/>
<dbReference type="InterPro" id="IPR011010">
    <property type="entry name" value="DNA_brk_join_enz"/>
</dbReference>
<dbReference type="EMBL" id="QEQK01000008">
    <property type="protein sequence ID" value="PWN55765.1"/>
    <property type="molecule type" value="Genomic_DNA"/>
</dbReference>
<dbReference type="Pfam" id="PF00589">
    <property type="entry name" value="Phage_integrase"/>
    <property type="match status" value="1"/>
</dbReference>
<dbReference type="PANTHER" id="PTHR30349:SF41">
    <property type="entry name" value="INTEGRASE_RECOMBINASE PROTEIN MJ0367-RELATED"/>
    <property type="match status" value="1"/>
</dbReference>
<keyword evidence="3" id="KW-0238">DNA-binding</keyword>
<organism evidence="6 7">
    <name type="scientific">Abyssibacter profundi</name>
    <dbReference type="NCBI Taxonomy" id="2182787"/>
    <lineage>
        <taxon>Bacteria</taxon>
        <taxon>Pseudomonadati</taxon>
        <taxon>Pseudomonadota</taxon>
        <taxon>Gammaproteobacteria</taxon>
        <taxon>Chromatiales</taxon>
        <taxon>Oceanococcaceae</taxon>
        <taxon>Abyssibacter</taxon>
    </lineage>
</organism>
<reference evidence="6 7" key="1">
    <citation type="submission" date="2018-05" db="EMBL/GenBank/DDBJ databases">
        <title>Abyssibacter profundi OUC007T gen. nov., sp. nov, a marine bacterium isolated from seawater of the Mariana Trench.</title>
        <authorList>
            <person name="Zhou S."/>
        </authorList>
    </citation>
    <scope>NUCLEOTIDE SEQUENCE [LARGE SCALE GENOMIC DNA]</scope>
    <source>
        <strain evidence="6 7">OUC007</strain>
    </source>
</reference>
<dbReference type="InterPro" id="IPR002104">
    <property type="entry name" value="Integrase_catalytic"/>
</dbReference>
<gene>
    <name evidence="6" type="ORF">DEH80_10080</name>
</gene>
<name>A0A363UK10_9GAMM</name>
<dbReference type="GO" id="GO:0006310">
    <property type="term" value="P:DNA recombination"/>
    <property type="evidence" value="ECO:0007669"/>
    <property type="project" value="UniProtKB-KW"/>
</dbReference>
<dbReference type="Gene3D" id="1.10.443.10">
    <property type="entry name" value="Intergrase catalytic core"/>
    <property type="match status" value="1"/>
</dbReference>
<accession>A0A363UK10</accession>
<feature type="domain" description="Tyr recombinase" evidence="5">
    <location>
        <begin position="177"/>
        <end position="351"/>
    </location>
</feature>
<dbReference type="OrthoDB" id="9057547at2"/>
<evidence type="ECO:0000313" key="6">
    <source>
        <dbReference type="EMBL" id="PWN55765.1"/>
    </source>
</evidence>
<sequence length="353" mass="41226">MATITKWKNANGTMSYRALIRVKREGKIIASESRTFPRRAMAENWSRKRETEIKGEGSTRKLALKDITVGDVIHRYRAEYEQLSGWARSKREHLRFLAKHDIGRVKVQDLTSQVLIDHVRTRRQAGTGPSTVMNDITWLKAAFSPMNVAWDLPFDMTVFEDALQFSRDQKLVRRSRRRTRRPTKDELSRLDKYFAQSDQNAMIPMQECVKFALASSRRQAEITRLRWDDLIEKDLVIVVRDVKHPRTKKGNDLESKLTPEALEIIKRQPRTSELIFPYNPKSVGARFTRACRILGIQDLRFHDLRHEATSRLFERGYAIHEVAAFTLHLDWNILRSYTHLKAKDVPTRPYQAA</sequence>
<dbReference type="InterPro" id="IPR013762">
    <property type="entry name" value="Integrase-like_cat_sf"/>
</dbReference>
<keyword evidence="4" id="KW-0233">DNA recombination</keyword>
<keyword evidence="2" id="KW-0229">DNA integration</keyword>